<evidence type="ECO:0000256" key="3">
    <source>
        <dbReference type="ARBA" id="ARBA00022833"/>
    </source>
</evidence>
<dbReference type="Gene3D" id="2.170.150.70">
    <property type="match status" value="1"/>
</dbReference>
<dbReference type="AlphaFoldDB" id="A0A6A6DTM9"/>
<keyword evidence="6" id="KW-1185">Reference proteome</keyword>
<dbReference type="OrthoDB" id="2993351at2759"/>
<dbReference type="InterPro" id="IPR011057">
    <property type="entry name" value="Mss4-like_sf"/>
</dbReference>
<accession>A0A6A6DTM9</accession>
<dbReference type="InterPro" id="IPR006913">
    <property type="entry name" value="CENP-V/GFA"/>
</dbReference>
<dbReference type="Pfam" id="PF04828">
    <property type="entry name" value="GFA"/>
    <property type="match status" value="1"/>
</dbReference>
<dbReference type="SUPFAM" id="SSF51316">
    <property type="entry name" value="Mss4-like"/>
    <property type="match status" value="1"/>
</dbReference>
<dbReference type="GO" id="GO:0016846">
    <property type="term" value="F:carbon-sulfur lyase activity"/>
    <property type="evidence" value="ECO:0007669"/>
    <property type="project" value="InterPro"/>
</dbReference>
<dbReference type="EMBL" id="ML994645">
    <property type="protein sequence ID" value="KAF2182944.1"/>
    <property type="molecule type" value="Genomic_DNA"/>
</dbReference>
<evidence type="ECO:0000259" key="4">
    <source>
        <dbReference type="PROSITE" id="PS51891"/>
    </source>
</evidence>
<evidence type="ECO:0000256" key="1">
    <source>
        <dbReference type="ARBA" id="ARBA00005495"/>
    </source>
</evidence>
<gene>
    <name evidence="5" type="ORF">K469DRAFT_668928</name>
</gene>
<sequence>MTSSDNIKTYTGSCHCGFLRYSIDIDLAEPKATKCNCSICLKLNILSLKIEPPSTLTLISPPTKDDPLLGNYTHGSKSIHFYFCKTCGVSAFYEGKYVTLDGTEVYTLNVNAVTLDPDQGIDLRQFKVQYWDGKASNWAAGARDEPYPGGSY</sequence>
<comment type="similarity">
    <text evidence="1">Belongs to the Gfa family.</text>
</comment>
<dbReference type="PROSITE" id="PS51891">
    <property type="entry name" value="CENP_V_GFA"/>
    <property type="match status" value="1"/>
</dbReference>
<keyword evidence="3" id="KW-0862">Zinc</keyword>
<keyword evidence="2" id="KW-0479">Metal-binding</keyword>
<dbReference type="GO" id="GO:0046872">
    <property type="term" value="F:metal ion binding"/>
    <property type="evidence" value="ECO:0007669"/>
    <property type="project" value="UniProtKB-KW"/>
</dbReference>
<reference evidence="5" key="1">
    <citation type="journal article" date="2020" name="Stud. Mycol.">
        <title>101 Dothideomycetes genomes: a test case for predicting lifestyles and emergence of pathogens.</title>
        <authorList>
            <person name="Haridas S."/>
            <person name="Albert R."/>
            <person name="Binder M."/>
            <person name="Bloem J."/>
            <person name="Labutti K."/>
            <person name="Salamov A."/>
            <person name="Andreopoulos B."/>
            <person name="Baker S."/>
            <person name="Barry K."/>
            <person name="Bills G."/>
            <person name="Bluhm B."/>
            <person name="Cannon C."/>
            <person name="Castanera R."/>
            <person name="Culley D."/>
            <person name="Daum C."/>
            <person name="Ezra D."/>
            <person name="Gonzalez J."/>
            <person name="Henrissat B."/>
            <person name="Kuo A."/>
            <person name="Liang C."/>
            <person name="Lipzen A."/>
            <person name="Lutzoni F."/>
            <person name="Magnuson J."/>
            <person name="Mondo S."/>
            <person name="Nolan M."/>
            <person name="Ohm R."/>
            <person name="Pangilinan J."/>
            <person name="Park H.-J."/>
            <person name="Ramirez L."/>
            <person name="Alfaro M."/>
            <person name="Sun H."/>
            <person name="Tritt A."/>
            <person name="Yoshinaga Y."/>
            <person name="Zwiers L.-H."/>
            <person name="Turgeon B."/>
            <person name="Goodwin S."/>
            <person name="Spatafora J."/>
            <person name="Crous P."/>
            <person name="Grigoriev I."/>
        </authorList>
    </citation>
    <scope>NUCLEOTIDE SEQUENCE</scope>
    <source>
        <strain evidence="5">CBS 207.26</strain>
    </source>
</reference>
<organism evidence="5 6">
    <name type="scientific">Zopfia rhizophila CBS 207.26</name>
    <dbReference type="NCBI Taxonomy" id="1314779"/>
    <lineage>
        <taxon>Eukaryota</taxon>
        <taxon>Fungi</taxon>
        <taxon>Dikarya</taxon>
        <taxon>Ascomycota</taxon>
        <taxon>Pezizomycotina</taxon>
        <taxon>Dothideomycetes</taxon>
        <taxon>Dothideomycetes incertae sedis</taxon>
        <taxon>Zopfiaceae</taxon>
        <taxon>Zopfia</taxon>
    </lineage>
</organism>
<dbReference type="PANTHER" id="PTHR28620:SF1">
    <property type="entry name" value="CENP-V_GFA DOMAIN-CONTAINING PROTEIN"/>
    <property type="match status" value="1"/>
</dbReference>
<dbReference type="PANTHER" id="PTHR28620">
    <property type="entry name" value="CENTROMERE PROTEIN V"/>
    <property type="match status" value="1"/>
</dbReference>
<name>A0A6A6DTM9_9PEZI</name>
<evidence type="ECO:0000313" key="5">
    <source>
        <dbReference type="EMBL" id="KAF2182944.1"/>
    </source>
</evidence>
<proteinExistence type="inferred from homology"/>
<dbReference type="Proteomes" id="UP000800200">
    <property type="component" value="Unassembled WGS sequence"/>
</dbReference>
<evidence type="ECO:0000313" key="6">
    <source>
        <dbReference type="Proteomes" id="UP000800200"/>
    </source>
</evidence>
<evidence type="ECO:0000256" key="2">
    <source>
        <dbReference type="ARBA" id="ARBA00022723"/>
    </source>
</evidence>
<protein>
    <recommendedName>
        <fullName evidence="4">CENP-V/GFA domain-containing protein</fullName>
    </recommendedName>
</protein>
<feature type="domain" description="CENP-V/GFA" evidence="4">
    <location>
        <begin position="10"/>
        <end position="132"/>
    </location>
</feature>
<dbReference type="InterPro" id="IPR052355">
    <property type="entry name" value="CENP-V-like"/>
</dbReference>